<evidence type="ECO:0000313" key="2">
    <source>
        <dbReference type="EMBL" id="EMD31515.1"/>
    </source>
</evidence>
<proteinExistence type="predicted"/>
<gene>
    <name evidence="2" type="ORF">CERSUDRAFT_78136</name>
</gene>
<dbReference type="Proteomes" id="UP000016930">
    <property type="component" value="Unassembled WGS sequence"/>
</dbReference>
<evidence type="ECO:0000313" key="3">
    <source>
        <dbReference type="Proteomes" id="UP000016930"/>
    </source>
</evidence>
<feature type="transmembrane region" description="Helical" evidence="1">
    <location>
        <begin position="128"/>
        <end position="153"/>
    </location>
</feature>
<keyword evidence="1" id="KW-0812">Transmembrane</keyword>
<feature type="transmembrane region" description="Helical" evidence="1">
    <location>
        <begin position="16"/>
        <end position="34"/>
    </location>
</feature>
<reference evidence="2 3" key="1">
    <citation type="journal article" date="2012" name="Proc. Natl. Acad. Sci. U.S.A.">
        <title>Comparative genomics of Ceriporiopsis subvermispora and Phanerochaete chrysosporium provide insight into selective ligninolysis.</title>
        <authorList>
            <person name="Fernandez-Fueyo E."/>
            <person name="Ruiz-Duenas F.J."/>
            <person name="Ferreira P."/>
            <person name="Floudas D."/>
            <person name="Hibbett D.S."/>
            <person name="Canessa P."/>
            <person name="Larrondo L.F."/>
            <person name="James T.Y."/>
            <person name="Seelenfreund D."/>
            <person name="Lobos S."/>
            <person name="Polanco R."/>
            <person name="Tello M."/>
            <person name="Honda Y."/>
            <person name="Watanabe T."/>
            <person name="Watanabe T."/>
            <person name="Ryu J.S."/>
            <person name="Kubicek C.P."/>
            <person name="Schmoll M."/>
            <person name="Gaskell J."/>
            <person name="Hammel K.E."/>
            <person name="St John F.J."/>
            <person name="Vanden Wymelenberg A."/>
            <person name="Sabat G."/>
            <person name="Splinter BonDurant S."/>
            <person name="Syed K."/>
            <person name="Yadav J.S."/>
            <person name="Doddapaneni H."/>
            <person name="Subramanian V."/>
            <person name="Lavin J.L."/>
            <person name="Oguiza J.A."/>
            <person name="Perez G."/>
            <person name="Pisabarro A.G."/>
            <person name="Ramirez L."/>
            <person name="Santoyo F."/>
            <person name="Master E."/>
            <person name="Coutinho P.M."/>
            <person name="Henrissat B."/>
            <person name="Lombard V."/>
            <person name="Magnuson J.K."/>
            <person name="Kuees U."/>
            <person name="Hori C."/>
            <person name="Igarashi K."/>
            <person name="Samejima M."/>
            <person name="Held B.W."/>
            <person name="Barry K.W."/>
            <person name="LaButti K.M."/>
            <person name="Lapidus A."/>
            <person name="Lindquist E.A."/>
            <person name="Lucas S.M."/>
            <person name="Riley R."/>
            <person name="Salamov A.A."/>
            <person name="Hoffmeister D."/>
            <person name="Schwenk D."/>
            <person name="Hadar Y."/>
            <person name="Yarden O."/>
            <person name="de Vries R.P."/>
            <person name="Wiebenga A."/>
            <person name="Stenlid J."/>
            <person name="Eastwood D."/>
            <person name="Grigoriev I.V."/>
            <person name="Berka R.M."/>
            <person name="Blanchette R.A."/>
            <person name="Kersten P."/>
            <person name="Martinez A.T."/>
            <person name="Vicuna R."/>
            <person name="Cullen D."/>
        </authorList>
    </citation>
    <scope>NUCLEOTIDE SEQUENCE [LARGE SCALE GENOMIC DNA]</scope>
    <source>
        <strain evidence="2 3">B</strain>
    </source>
</reference>
<organism evidence="2 3">
    <name type="scientific">Ceriporiopsis subvermispora (strain B)</name>
    <name type="common">White-rot fungus</name>
    <name type="synonym">Gelatoporia subvermispora</name>
    <dbReference type="NCBI Taxonomy" id="914234"/>
    <lineage>
        <taxon>Eukaryota</taxon>
        <taxon>Fungi</taxon>
        <taxon>Dikarya</taxon>
        <taxon>Basidiomycota</taxon>
        <taxon>Agaricomycotina</taxon>
        <taxon>Agaricomycetes</taxon>
        <taxon>Polyporales</taxon>
        <taxon>Gelatoporiaceae</taxon>
        <taxon>Gelatoporia</taxon>
    </lineage>
</organism>
<feature type="transmembrane region" description="Helical" evidence="1">
    <location>
        <begin position="173"/>
        <end position="194"/>
    </location>
</feature>
<accession>M2QHH9</accession>
<name>M2QHH9_CERS8</name>
<dbReference type="AlphaFoldDB" id="M2QHH9"/>
<dbReference type="HOGENOM" id="CLU_1396141_0_0_1"/>
<evidence type="ECO:0000256" key="1">
    <source>
        <dbReference type="SAM" id="Phobius"/>
    </source>
</evidence>
<dbReference type="EMBL" id="KB445818">
    <property type="protein sequence ID" value="EMD31515.1"/>
    <property type="molecule type" value="Genomic_DNA"/>
</dbReference>
<keyword evidence="1" id="KW-1133">Transmembrane helix</keyword>
<feature type="transmembrane region" description="Helical" evidence="1">
    <location>
        <begin position="73"/>
        <end position="91"/>
    </location>
</feature>
<protein>
    <submittedName>
        <fullName evidence="2">Uncharacterized protein</fullName>
    </submittedName>
</protein>
<keyword evidence="1" id="KW-0472">Membrane</keyword>
<sequence length="195" mass="21090">MASPHRRETTFQRACGMLSLFLVYCMPTLWHIAITTRDLLLFVLACFSIAFIVTLYALGVSLLLFGTGPNSEIGISAGMLVAANAVGSAIMHPKSEKSMKIPVQWDWDFPAFPALGYQSRKSGAKANMFWMIGAFWSFGMLLFGPTTLGGLILKGSALMQGLEDAGSIWEFTLLGGGFGILALLFLATLILGCYC</sequence>
<keyword evidence="3" id="KW-1185">Reference proteome</keyword>
<feature type="transmembrane region" description="Helical" evidence="1">
    <location>
        <begin position="41"/>
        <end position="67"/>
    </location>
</feature>